<evidence type="ECO:0000313" key="2">
    <source>
        <dbReference type="Proteomes" id="UP000199662"/>
    </source>
</evidence>
<dbReference type="EMBL" id="FNZK01000018">
    <property type="protein sequence ID" value="SEJ82166.1"/>
    <property type="molecule type" value="Genomic_DNA"/>
</dbReference>
<dbReference type="Gene3D" id="3.20.20.70">
    <property type="entry name" value="Aldolase class I"/>
    <property type="match status" value="1"/>
</dbReference>
<dbReference type="InterPro" id="IPR006699">
    <property type="entry name" value="GlpP"/>
</dbReference>
<accession>A0A1H7BY89</accession>
<dbReference type="SUPFAM" id="SSF110391">
    <property type="entry name" value="GlpP-like"/>
    <property type="match status" value="1"/>
</dbReference>
<proteinExistence type="predicted"/>
<dbReference type="InterPro" id="IPR013785">
    <property type="entry name" value="Aldolase_TIM"/>
</dbReference>
<organism evidence="1 2">
    <name type="scientific">Propionispira arboris</name>
    <dbReference type="NCBI Taxonomy" id="84035"/>
    <lineage>
        <taxon>Bacteria</taxon>
        <taxon>Bacillati</taxon>
        <taxon>Bacillota</taxon>
        <taxon>Negativicutes</taxon>
        <taxon>Selenomonadales</taxon>
        <taxon>Selenomonadaceae</taxon>
        <taxon>Propionispira</taxon>
    </lineage>
</organism>
<keyword evidence="2" id="KW-1185">Reference proteome</keyword>
<sequence>MIFLMEGDILSLIHCVEETKKQNKHIFIHLDLMKGLAKDKEGVKYLAHMVKLDGIVTTKKSLIPIIKKMGLISVLQLFMIDTQALESGIASIKSIQPDAVEMMPALMPRVIKDVTSRVDVPLILGGLIKTPAEAEEAIASGGVGLSVGCKKLWLNNLGWSNEHSL</sequence>
<dbReference type="GO" id="GO:0006355">
    <property type="term" value="P:regulation of DNA-templated transcription"/>
    <property type="evidence" value="ECO:0007669"/>
    <property type="project" value="InterPro"/>
</dbReference>
<dbReference type="GO" id="GO:0006071">
    <property type="term" value="P:glycerol metabolic process"/>
    <property type="evidence" value="ECO:0007669"/>
    <property type="project" value="InterPro"/>
</dbReference>
<dbReference type="PANTHER" id="PTHR35787">
    <property type="entry name" value="GLYCEROL UPTAKE OPERON ANTITERMINATOR REGULATORY PROTEIN"/>
    <property type="match status" value="1"/>
</dbReference>
<dbReference type="STRING" id="84035.SAMN05660742_11857"/>
<gene>
    <name evidence="1" type="ORF">SAMN05660742_11857</name>
</gene>
<protein>
    <submittedName>
        <fullName evidence="1">Glycerol uptake operon antiterminator</fullName>
    </submittedName>
</protein>
<dbReference type="PIRSF" id="PIRSF016897">
    <property type="entry name" value="GlpP"/>
    <property type="match status" value="1"/>
</dbReference>
<name>A0A1H7BY89_9FIRM</name>
<reference evidence="1 2" key="1">
    <citation type="submission" date="2016-10" db="EMBL/GenBank/DDBJ databases">
        <authorList>
            <person name="de Groot N.N."/>
        </authorList>
    </citation>
    <scope>NUCLEOTIDE SEQUENCE [LARGE SCALE GENOMIC DNA]</scope>
    <source>
        <strain evidence="1 2">DSM 2179</strain>
    </source>
</reference>
<dbReference type="Pfam" id="PF04309">
    <property type="entry name" value="G3P_antiterm"/>
    <property type="match status" value="1"/>
</dbReference>
<dbReference type="Proteomes" id="UP000199662">
    <property type="component" value="Unassembled WGS sequence"/>
</dbReference>
<dbReference type="AlphaFoldDB" id="A0A1H7BY89"/>
<evidence type="ECO:0000313" key="1">
    <source>
        <dbReference type="EMBL" id="SEJ82166.1"/>
    </source>
</evidence>
<dbReference type="PANTHER" id="PTHR35787:SF1">
    <property type="entry name" value="GLYCEROL UPTAKE OPERON ANTITERMINATOR REGULATORY PROTEIN"/>
    <property type="match status" value="1"/>
</dbReference>